<reference evidence="2 3" key="1">
    <citation type="submission" date="2021-01" db="EMBL/GenBank/DDBJ databases">
        <title>Cercospora kikuchii MAFF 305040 whole genome shotgun sequence.</title>
        <authorList>
            <person name="Kashiwa T."/>
            <person name="Suzuki T."/>
        </authorList>
    </citation>
    <scope>NUCLEOTIDE SEQUENCE [LARGE SCALE GENOMIC DNA]</scope>
    <source>
        <strain evidence="2 3">MAFF 305040</strain>
    </source>
</reference>
<sequence length="126" mass="13514">MSSQDLPHRIKITHGKNTTAAESPKIETAKKLRTLPLIADVFSKMSTSTAEDKISSNTTITLASLNYSSGSNGNEKYTNDSSGDKDKLQPMYPPTVDGAAADTAWTAALYKSDWNAKGAKFLAEGK</sequence>
<dbReference type="EMBL" id="BOLY01000005">
    <property type="protein sequence ID" value="GIZ44858.1"/>
    <property type="molecule type" value="Genomic_DNA"/>
</dbReference>
<feature type="region of interest" description="Disordered" evidence="1">
    <location>
        <begin position="68"/>
        <end position="95"/>
    </location>
</feature>
<evidence type="ECO:0000313" key="3">
    <source>
        <dbReference type="Proteomes" id="UP000825890"/>
    </source>
</evidence>
<gene>
    <name evidence="2" type="ORF">CKM354_000804400</name>
</gene>
<dbReference type="Proteomes" id="UP000825890">
    <property type="component" value="Unassembled WGS sequence"/>
</dbReference>
<evidence type="ECO:0000256" key="1">
    <source>
        <dbReference type="SAM" id="MobiDB-lite"/>
    </source>
</evidence>
<accession>A0A9P3CLC0</accession>
<proteinExistence type="predicted"/>
<comment type="caution">
    <text evidence="2">The sequence shown here is derived from an EMBL/GenBank/DDBJ whole genome shotgun (WGS) entry which is preliminary data.</text>
</comment>
<evidence type="ECO:0000313" key="2">
    <source>
        <dbReference type="EMBL" id="GIZ44858.1"/>
    </source>
</evidence>
<dbReference type="AlphaFoldDB" id="A0A9P3CLC0"/>
<protein>
    <submittedName>
        <fullName evidence="2">Uncharacterized protein</fullName>
    </submittedName>
</protein>
<feature type="compositionally biased region" description="Polar residues" evidence="1">
    <location>
        <begin position="68"/>
        <end position="81"/>
    </location>
</feature>
<organism evidence="2 3">
    <name type="scientific">Cercospora kikuchii</name>
    <dbReference type="NCBI Taxonomy" id="84275"/>
    <lineage>
        <taxon>Eukaryota</taxon>
        <taxon>Fungi</taxon>
        <taxon>Dikarya</taxon>
        <taxon>Ascomycota</taxon>
        <taxon>Pezizomycotina</taxon>
        <taxon>Dothideomycetes</taxon>
        <taxon>Dothideomycetidae</taxon>
        <taxon>Mycosphaerellales</taxon>
        <taxon>Mycosphaerellaceae</taxon>
        <taxon>Cercospora</taxon>
    </lineage>
</organism>
<dbReference type="OrthoDB" id="10578768at2759"/>
<dbReference type="RefSeq" id="XP_044659345.1">
    <property type="nucleotide sequence ID" value="XM_044803410.1"/>
</dbReference>
<feature type="region of interest" description="Disordered" evidence="1">
    <location>
        <begin position="1"/>
        <end position="25"/>
    </location>
</feature>
<keyword evidence="3" id="KW-1185">Reference proteome</keyword>
<dbReference type="GeneID" id="68293619"/>
<name>A0A9P3CLC0_9PEZI</name>